<name>A0A9X1N993_9ACTN</name>
<dbReference type="Proteomes" id="UP001138997">
    <property type="component" value="Unassembled WGS sequence"/>
</dbReference>
<proteinExistence type="predicted"/>
<keyword evidence="2" id="KW-1185">Reference proteome</keyword>
<organism evidence="1 2">
    <name type="scientific">Kineosporia babensis</name>
    <dbReference type="NCBI Taxonomy" id="499548"/>
    <lineage>
        <taxon>Bacteria</taxon>
        <taxon>Bacillati</taxon>
        <taxon>Actinomycetota</taxon>
        <taxon>Actinomycetes</taxon>
        <taxon>Kineosporiales</taxon>
        <taxon>Kineosporiaceae</taxon>
        <taxon>Kineosporia</taxon>
    </lineage>
</organism>
<accession>A0A9X1N993</accession>
<sequence>MDDQDQALRSAAAWQWRWPGLAVGGIEMIEGTLIFPIEGVGVKAVWDEQDVEAARRTYPDQPVALSPDGLLILIGPHASAMAASMA</sequence>
<evidence type="ECO:0000313" key="2">
    <source>
        <dbReference type="Proteomes" id="UP001138997"/>
    </source>
</evidence>
<protein>
    <submittedName>
        <fullName evidence="1">Uncharacterized protein</fullName>
    </submittedName>
</protein>
<dbReference type="EMBL" id="JAJOMB010000001">
    <property type="protein sequence ID" value="MCD5309525.1"/>
    <property type="molecule type" value="Genomic_DNA"/>
</dbReference>
<gene>
    <name evidence="1" type="ORF">LR394_01330</name>
</gene>
<dbReference type="AlphaFoldDB" id="A0A9X1N993"/>
<comment type="caution">
    <text evidence="1">The sequence shown here is derived from an EMBL/GenBank/DDBJ whole genome shotgun (WGS) entry which is preliminary data.</text>
</comment>
<dbReference type="RefSeq" id="WP_231438450.1">
    <property type="nucleotide sequence ID" value="NZ_JAJOMB010000001.1"/>
</dbReference>
<evidence type="ECO:0000313" key="1">
    <source>
        <dbReference type="EMBL" id="MCD5309525.1"/>
    </source>
</evidence>
<reference evidence="1" key="1">
    <citation type="submission" date="2021-11" db="EMBL/GenBank/DDBJ databases">
        <title>Streptomyces corallinus and Kineosporia corallina sp. nov., two new coral-derived marine actinobacteria.</title>
        <authorList>
            <person name="Buangrab K."/>
            <person name="Sutthacheep M."/>
            <person name="Yeemin T."/>
            <person name="Harunari E."/>
            <person name="Igarashi Y."/>
            <person name="Sripreechasak P."/>
            <person name="Kanchanasin P."/>
            <person name="Tanasupawat S."/>
            <person name="Phongsopitanun W."/>
        </authorList>
    </citation>
    <scope>NUCLEOTIDE SEQUENCE</scope>
    <source>
        <strain evidence="1">JCM 31032</strain>
    </source>
</reference>